<gene>
    <name evidence="1" type="ORF">H6G06_04260</name>
</gene>
<dbReference type="Pfam" id="PF12686">
    <property type="entry name" value="DUF3800"/>
    <property type="match status" value="1"/>
</dbReference>
<dbReference type="AlphaFoldDB" id="A0A926ZZR8"/>
<evidence type="ECO:0000313" key="1">
    <source>
        <dbReference type="EMBL" id="MBD2292718.1"/>
    </source>
</evidence>
<organism evidence="1 2">
    <name type="scientific">Anabaena sphaerica FACHB-251</name>
    <dbReference type="NCBI Taxonomy" id="2692883"/>
    <lineage>
        <taxon>Bacteria</taxon>
        <taxon>Bacillati</taxon>
        <taxon>Cyanobacteriota</taxon>
        <taxon>Cyanophyceae</taxon>
        <taxon>Nostocales</taxon>
        <taxon>Nostocaceae</taxon>
        <taxon>Anabaena</taxon>
    </lineage>
</organism>
<proteinExistence type="predicted"/>
<dbReference type="RefSeq" id="WP_190557413.1">
    <property type="nucleotide sequence ID" value="NZ_JACJQU010000002.1"/>
</dbReference>
<accession>A0A926ZZR8</accession>
<dbReference type="EMBL" id="JACJQU010000002">
    <property type="protein sequence ID" value="MBD2292718.1"/>
    <property type="molecule type" value="Genomic_DNA"/>
</dbReference>
<keyword evidence="2" id="KW-1185">Reference proteome</keyword>
<comment type="caution">
    <text evidence="1">The sequence shown here is derived from an EMBL/GenBank/DDBJ whole genome shotgun (WGS) entry which is preliminary data.</text>
</comment>
<protein>
    <submittedName>
        <fullName evidence="1">DUF3800 domain-containing protein</fullName>
    </submittedName>
</protein>
<dbReference type="Proteomes" id="UP000662185">
    <property type="component" value="Unassembled WGS sequence"/>
</dbReference>
<sequence length="338" mass="39063">MPTIFLDECGYTGRNLLDLEQPIFSLASLNCPEETCQEIKQNFFGKVQAQELKYTQLSKRPYQQNMLLNFFHELAKNPELVKFFVAHKKYVLVTKMVEIIVEPAADEDGIDIYDKGENIGFSNLLYYTLPVIGGRDFFEDLLMRFQKMINLRTLESYNYFFELVFEKTYPDSINGLLDIFRGIHIVIGYDILDTNENLNIALSCTFSLMSDWRKKISEEITLIHDASSEMAKNRDIWDALVNPNLSPIELGYDRRKFSLPIGVKETCQKNSKDLSGLQLTDLLAGGVTQYVKWLSEGQDPENEFCKKLAETQLFDISGISLNMARTEVHTTRTRYDRR</sequence>
<name>A0A926ZZR8_9NOST</name>
<dbReference type="InterPro" id="IPR024524">
    <property type="entry name" value="DUF3800"/>
</dbReference>
<reference evidence="2" key="1">
    <citation type="journal article" date="2020" name="ISME J.">
        <title>Comparative genomics reveals insights into cyanobacterial evolution and habitat adaptation.</title>
        <authorList>
            <person name="Chen M.Y."/>
            <person name="Teng W.K."/>
            <person name="Zhao L."/>
            <person name="Hu C.X."/>
            <person name="Zhou Y.K."/>
            <person name="Han B.P."/>
            <person name="Song L.R."/>
            <person name="Shu W.S."/>
        </authorList>
    </citation>
    <scope>NUCLEOTIDE SEQUENCE [LARGE SCALE GENOMIC DNA]</scope>
    <source>
        <strain evidence="2">FACHB-251</strain>
    </source>
</reference>
<evidence type="ECO:0000313" key="2">
    <source>
        <dbReference type="Proteomes" id="UP000662185"/>
    </source>
</evidence>